<dbReference type="PANTHER" id="PTHR43143">
    <property type="entry name" value="METALLOPHOSPHOESTERASE, CALCINEURIN SUPERFAMILY"/>
    <property type="match status" value="1"/>
</dbReference>
<dbReference type="RefSeq" id="XP_005764434.1">
    <property type="nucleotide sequence ID" value="XM_005764377.1"/>
</dbReference>
<dbReference type="InterPro" id="IPR051918">
    <property type="entry name" value="STPP_CPPED1"/>
</dbReference>
<dbReference type="PANTHER" id="PTHR43143:SF4">
    <property type="entry name" value="CALCINEURIN-LIKE PHOSPHOESTERASE DOMAIN-CONTAINING PROTEIN"/>
    <property type="match status" value="1"/>
</dbReference>
<keyword evidence="3" id="KW-1185">Reference proteome</keyword>
<name>A0A0D3IL70_EMIH1</name>
<dbReference type="Gene3D" id="3.60.21.10">
    <property type="match status" value="1"/>
</dbReference>
<organism evidence="2 3">
    <name type="scientific">Emiliania huxleyi (strain CCMP1516)</name>
    <dbReference type="NCBI Taxonomy" id="280463"/>
    <lineage>
        <taxon>Eukaryota</taxon>
        <taxon>Haptista</taxon>
        <taxon>Haptophyta</taxon>
        <taxon>Prymnesiophyceae</taxon>
        <taxon>Isochrysidales</taxon>
        <taxon>Noelaerhabdaceae</taxon>
        <taxon>Emiliania</taxon>
    </lineage>
</organism>
<reference evidence="2" key="2">
    <citation type="submission" date="2024-10" db="UniProtKB">
        <authorList>
            <consortium name="EnsemblProtists"/>
        </authorList>
    </citation>
    <scope>IDENTIFICATION</scope>
</reference>
<dbReference type="SUPFAM" id="SSF56300">
    <property type="entry name" value="Metallo-dependent phosphatases"/>
    <property type="match status" value="1"/>
</dbReference>
<dbReference type="GeneID" id="17258163"/>
<dbReference type="PaxDb" id="2903-EOD12005"/>
<accession>A0A0D3IL70</accession>
<proteinExistence type="predicted"/>
<feature type="domain" description="Calcineurin-like phosphoesterase" evidence="1">
    <location>
        <begin position="38"/>
        <end position="211"/>
    </location>
</feature>
<reference evidence="3" key="1">
    <citation type="journal article" date="2013" name="Nature">
        <title>Pan genome of the phytoplankton Emiliania underpins its global distribution.</title>
        <authorList>
            <person name="Read B.A."/>
            <person name="Kegel J."/>
            <person name="Klute M.J."/>
            <person name="Kuo A."/>
            <person name="Lefebvre S.C."/>
            <person name="Maumus F."/>
            <person name="Mayer C."/>
            <person name="Miller J."/>
            <person name="Monier A."/>
            <person name="Salamov A."/>
            <person name="Young J."/>
            <person name="Aguilar M."/>
            <person name="Claverie J.M."/>
            <person name="Frickenhaus S."/>
            <person name="Gonzalez K."/>
            <person name="Herman E.K."/>
            <person name="Lin Y.C."/>
            <person name="Napier J."/>
            <person name="Ogata H."/>
            <person name="Sarno A.F."/>
            <person name="Shmutz J."/>
            <person name="Schroeder D."/>
            <person name="de Vargas C."/>
            <person name="Verret F."/>
            <person name="von Dassow P."/>
            <person name="Valentin K."/>
            <person name="Van de Peer Y."/>
            <person name="Wheeler G."/>
            <person name="Dacks J.B."/>
            <person name="Delwiche C.F."/>
            <person name="Dyhrman S.T."/>
            <person name="Glockner G."/>
            <person name="John U."/>
            <person name="Richards T."/>
            <person name="Worden A.Z."/>
            <person name="Zhang X."/>
            <person name="Grigoriev I.V."/>
            <person name="Allen A.E."/>
            <person name="Bidle K."/>
            <person name="Borodovsky M."/>
            <person name="Bowler C."/>
            <person name="Brownlee C."/>
            <person name="Cock J.M."/>
            <person name="Elias M."/>
            <person name="Gladyshev V.N."/>
            <person name="Groth M."/>
            <person name="Guda C."/>
            <person name="Hadaegh A."/>
            <person name="Iglesias-Rodriguez M.D."/>
            <person name="Jenkins J."/>
            <person name="Jones B.M."/>
            <person name="Lawson T."/>
            <person name="Leese F."/>
            <person name="Lindquist E."/>
            <person name="Lobanov A."/>
            <person name="Lomsadze A."/>
            <person name="Malik S.B."/>
            <person name="Marsh M.E."/>
            <person name="Mackinder L."/>
            <person name="Mock T."/>
            <person name="Mueller-Roeber B."/>
            <person name="Pagarete A."/>
            <person name="Parker M."/>
            <person name="Probert I."/>
            <person name="Quesneville H."/>
            <person name="Raines C."/>
            <person name="Rensing S.A."/>
            <person name="Riano-Pachon D.M."/>
            <person name="Richier S."/>
            <person name="Rokitta S."/>
            <person name="Shiraiwa Y."/>
            <person name="Soanes D.M."/>
            <person name="van der Giezen M."/>
            <person name="Wahlund T.M."/>
            <person name="Williams B."/>
            <person name="Wilson W."/>
            <person name="Wolfe G."/>
            <person name="Wurch L.L."/>
        </authorList>
    </citation>
    <scope>NUCLEOTIDE SEQUENCE</scope>
</reference>
<dbReference type="InterPro" id="IPR029052">
    <property type="entry name" value="Metallo-depent_PP-like"/>
</dbReference>
<evidence type="ECO:0000313" key="2">
    <source>
        <dbReference type="EnsemblProtists" id="EOD12005"/>
    </source>
</evidence>
<protein>
    <recommendedName>
        <fullName evidence="1">Calcineurin-like phosphoesterase domain-containing protein</fullName>
    </recommendedName>
</protein>
<sequence>MIVEEEDLGTDFYAARCDEEVQENDVDECEVPSADEFTVAILGDLHVDPRKLDDYAEGRSHIVPVLEDAASRGVGAALVSLGDLGESKPCWEGSPELYAGTTACHDHAAEYLSSFGVPYEVVGGNHDLEGIDEFATDAENLEAFCRIHGKPAPQFVREIADKTVLVGLTSTIFRGAKYTSHEVTVDDEQLSWFEDFVASKPAEEGWKLFVFTRRLVTAAGVSRHAPPMGSGLRVLQENHVVNGCCWLNHSGGEKADPRTTRKFIELVRRHRCIKGCGPYPESA</sequence>
<dbReference type="Pfam" id="PF00149">
    <property type="entry name" value="Metallophos"/>
    <property type="match status" value="1"/>
</dbReference>
<dbReference type="KEGG" id="ehx:EMIHUDRAFT_247620"/>
<dbReference type="EnsemblProtists" id="EOD12005">
    <property type="protein sequence ID" value="EOD12005"/>
    <property type="gene ID" value="EMIHUDRAFT_247620"/>
</dbReference>
<evidence type="ECO:0000259" key="1">
    <source>
        <dbReference type="Pfam" id="PF00149"/>
    </source>
</evidence>
<dbReference type="AlphaFoldDB" id="A0A0D3IL70"/>
<dbReference type="InterPro" id="IPR004843">
    <property type="entry name" value="Calcineurin-like_PHP"/>
</dbReference>
<dbReference type="Proteomes" id="UP000013827">
    <property type="component" value="Unassembled WGS sequence"/>
</dbReference>
<evidence type="ECO:0000313" key="3">
    <source>
        <dbReference type="Proteomes" id="UP000013827"/>
    </source>
</evidence>
<dbReference type="eggNOG" id="ENOG502R044">
    <property type="taxonomic scope" value="Eukaryota"/>
</dbReference>
<dbReference type="HOGENOM" id="CLU_984950_0_0_1"/>
<dbReference type="GO" id="GO:0016787">
    <property type="term" value="F:hydrolase activity"/>
    <property type="evidence" value="ECO:0007669"/>
    <property type="project" value="InterPro"/>
</dbReference>